<dbReference type="AlphaFoldDB" id="A0A3L6RTY8"/>
<feature type="compositionally biased region" description="Gly residues" evidence="1">
    <location>
        <begin position="1"/>
        <end position="11"/>
    </location>
</feature>
<sequence>MARPLGCGGPGAVSCPGYPSSKAGGSGGGTEAHHPSTASGSGGRKMKPSGQLNFTRAPQQGGGAGGHLSQISEDGAFPADLVGGDRDGGDSSGGGATRSFSGGFSIVGPWEESRDIIATLGAYDSQLCKPGFAHPACTPAA</sequence>
<organism evidence="2 3">
    <name type="scientific">Panicum miliaceum</name>
    <name type="common">Proso millet</name>
    <name type="synonym">Broomcorn millet</name>
    <dbReference type="NCBI Taxonomy" id="4540"/>
    <lineage>
        <taxon>Eukaryota</taxon>
        <taxon>Viridiplantae</taxon>
        <taxon>Streptophyta</taxon>
        <taxon>Embryophyta</taxon>
        <taxon>Tracheophyta</taxon>
        <taxon>Spermatophyta</taxon>
        <taxon>Magnoliopsida</taxon>
        <taxon>Liliopsida</taxon>
        <taxon>Poales</taxon>
        <taxon>Poaceae</taxon>
        <taxon>PACMAD clade</taxon>
        <taxon>Panicoideae</taxon>
        <taxon>Panicodae</taxon>
        <taxon>Paniceae</taxon>
        <taxon>Panicinae</taxon>
        <taxon>Panicum</taxon>
        <taxon>Panicum sect. Panicum</taxon>
    </lineage>
</organism>
<dbReference type="EMBL" id="PQIB02000007">
    <property type="protein sequence ID" value="RLN08794.1"/>
    <property type="molecule type" value="Genomic_DNA"/>
</dbReference>
<reference evidence="3" key="1">
    <citation type="journal article" date="2019" name="Nat. Commun.">
        <title>The genome of broomcorn millet.</title>
        <authorList>
            <person name="Zou C."/>
            <person name="Miki D."/>
            <person name="Li D."/>
            <person name="Tang Q."/>
            <person name="Xiao L."/>
            <person name="Rajput S."/>
            <person name="Deng P."/>
            <person name="Jia W."/>
            <person name="Huang R."/>
            <person name="Zhang M."/>
            <person name="Sun Y."/>
            <person name="Hu J."/>
            <person name="Fu X."/>
            <person name="Schnable P.S."/>
            <person name="Li F."/>
            <person name="Zhang H."/>
            <person name="Feng B."/>
            <person name="Zhu X."/>
            <person name="Liu R."/>
            <person name="Schnable J.C."/>
            <person name="Zhu J.-K."/>
            <person name="Zhang H."/>
        </authorList>
    </citation>
    <scope>NUCLEOTIDE SEQUENCE [LARGE SCALE GENOMIC DNA]</scope>
</reference>
<name>A0A3L6RTY8_PANMI</name>
<feature type="region of interest" description="Disordered" evidence="1">
    <location>
        <begin position="1"/>
        <end position="105"/>
    </location>
</feature>
<dbReference type="PROSITE" id="PS51257">
    <property type="entry name" value="PROKAR_LIPOPROTEIN"/>
    <property type="match status" value="1"/>
</dbReference>
<evidence type="ECO:0000256" key="1">
    <source>
        <dbReference type="SAM" id="MobiDB-lite"/>
    </source>
</evidence>
<protein>
    <submittedName>
        <fullName evidence="2">Uncharacterized protein</fullName>
    </submittedName>
</protein>
<dbReference type="OrthoDB" id="2019494at2759"/>
<dbReference type="Proteomes" id="UP000275267">
    <property type="component" value="Unassembled WGS sequence"/>
</dbReference>
<comment type="caution">
    <text evidence="2">The sequence shown here is derived from an EMBL/GenBank/DDBJ whole genome shotgun (WGS) entry which is preliminary data.</text>
</comment>
<evidence type="ECO:0000313" key="2">
    <source>
        <dbReference type="EMBL" id="RLN08794.1"/>
    </source>
</evidence>
<accession>A0A3L6RTY8</accession>
<keyword evidence="3" id="KW-1185">Reference proteome</keyword>
<gene>
    <name evidence="2" type="ORF">C2845_PM11G10470</name>
</gene>
<evidence type="ECO:0000313" key="3">
    <source>
        <dbReference type="Proteomes" id="UP000275267"/>
    </source>
</evidence>
<proteinExistence type="predicted"/>